<feature type="compositionally biased region" description="Acidic residues" evidence="1">
    <location>
        <begin position="43"/>
        <end position="79"/>
    </location>
</feature>
<evidence type="ECO:0000256" key="1">
    <source>
        <dbReference type="SAM" id="MobiDB-lite"/>
    </source>
</evidence>
<proteinExistence type="predicted"/>
<protein>
    <submittedName>
        <fullName evidence="2">Uncharacterized protein</fullName>
    </submittedName>
</protein>
<feature type="compositionally biased region" description="Basic and acidic residues" evidence="1">
    <location>
        <begin position="25"/>
        <end position="39"/>
    </location>
</feature>
<accession>A0A2H3KMK2</accession>
<dbReference type="AlphaFoldDB" id="A0A2H3KMK2"/>
<keyword evidence="3" id="KW-1185">Reference proteome</keyword>
<evidence type="ECO:0000313" key="2">
    <source>
        <dbReference type="EMBL" id="PDV99280.1"/>
    </source>
</evidence>
<evidence type="ECO:0000313" key="3">
    <source>
        <dbReference type="Proteomes" id="UP000220922"/>
    </source>
</evidence>
<feature type="compositionally biased region" description="Polar residues" evidence="1">
    <location>
        <begin position="1"/>
        <end position="15"/>
    </location>
</feature>
<organism evidence="2 3">
    <name type="scientific">Candidatus Chloroploca asiatica</name>
    <dbReference type="NCBI Taxonomy" id="1506545"/>
    <lineage>
        <taxon>Bacteria</taxon>
        <taxon>Bacillati</taxon>
        <taxon>Chloroflexota</taxon>
        <taxon>Chloroflexia</taxon>
        <taxon>Chloroflexales</taxon>
        <taxon>Chloroflexineae</taxon>
        <taxon>Oscillochloridaceae</taxon>
        <taxon>Candidatus Chloroploca</taxon>
    </lineage>
</organism>
<name>A0A2H3KMK2_9CHLR</name>
<dbReference type="RefSeq" id="WP_097652209.1">
    <property type="nucleotide sequence ID" value="NZ_LYXE01000078.1"/>
</dbReference>
<feature type="region of interest" description="Disordered" evidence="1">
    <location>
        <begin position="1"/>
        <end position="79"/>
    </location>
</feature>
<gene>
    <name evidence="2" type="ORF">A9Q02_13040</name>
</gene>
<reference evidence="2 3" key="1">
    <citation type="submission" date="2016-05" db="EMBL/GenBank/DDBJ databases">
        <authorList>
            <person name="Lavstsen T."/>
            <person name="Jespersen J.S."/>
        </authorList>
    </citation>
    <scope>NUCLEOTIDE SEQUENCE [LARGE SCALE GENOMIC DNA]</scope>
    <source>
        <strain evidence="2 3">B7-9</strain>
    </source>
</reference>
<sequence>MGTEQQASIVATSAETAGDLVALSDQEHPEEALPEEHGTSAEAEAEAEDEDDEDDDEDDDKDQDDEDEASSDDDDDVND</sequence>
<dbReference type="EMBL" id="LYXE01000078">
    <property type="protein sequence ID" value="PDV99280.1"/>
    <property type="molecule type" value="Genomic_DNA"/>
</dbReference>
<dbReference type="Proteomes" id="UP000220922">
    <property type="component" value="Unassembled WGS sequence"/>
</dbReference>
<comment type="caution">
    <text evidence="2">The sequence shown here is derived from an EMBL/GenBank/DDBJ whole genome shotgun (WGS) entry which is preliminary data.</text>
</comment>